<feature type="domain" description="C2H2-type" evidence="14">
    <location>
        <begin position="274"/>
        <end position="301"/>
    </location>
</feature>
<dbReference type="Pfam" id="PF00096">
    <property type="entry name" value="zf-C2H2"/>
    <property type="match status" value="5"/>
</dbReference>
<dbReference type="GO" id="GO:0005634">
    <property type="term" value="C:nucleus"/>
    <property type="evidence" value="ECO:0007669"/>
    <property type="project" value="UniProtKB-SubCell"/>
</dbReference>
<dbReference type="FunFam" id="3.30.160.60:FF:000360">
    <property type="entry name" value="zinc finger protein 572"/>
    <property type="match status" value="1"/>
</dbReference>
<evidence type="ECO:0000256" key="6">
    <source>
        <dbReference type="ARBA" id="ARBA00022771"/>
    </source>
</evidence>
<accession>A0A8X7XE53</accession>
<feature type="region of interest" description="Disordered" evidence="13">
    <location>
        <begin position="1"/>
        <end position="75"/>
    </location>
</feature>
<comment type="similarity">
    <text evidence="3">Belongs to the krueppel C2H2-type zinc-finger protein family.</text>
</comment>
<reference evidence="15 16" key="1">
    <citation type="journal article" date="2021" name="Cell">
        <title>Tracing the genetic footprints of vertebrate landing in non-teleost ray-finned fishes.</title>
        <authorList>
            <person name="Bi X."/>
            <person name="Wang K."/>
            <person name="Yang L."/>
            <person name="Pan H."/>
            <person name="Jiang H."/>
            <person name="Wei Q."/>
            <person name="Fang M."/>
            <person name="Yu H."/>
            <person name="Zhu C."/>
            <person name="Cai Y."/>
            <person name="He Y."/>
            <person name="Gan X."/>
            <person name="Zeng H."/>
            <person name="Yu D."/>
            <person name="Zhu Y."/>
            <person name="Jiang H."/>
            <person name="Qiu Q."/>
            <person name="Yang H."/>
            <person name="Zhang Y.E."/>
            <person name="Wang W."/>
            <person name="Zhu M."/>
            <person name="He S."/>
            <person name="Zhang G."/>
        </authorList>
    </citation>
    <scope>NUCLEOTIDE SEQUENCE [LARGE SCALE GENOMIC DNA]</scope>
    <source>
        <strain evidence="15">Bchr_013</strain>
    </source>
</reference>
<comment type="subcellular location">
    <subcellularLocation>
        <location evidence="2">Nucleus</location>
    </subcellularLocation>
</comment>
<evidence type="ECO:0000256" key="7">
    <source>
        <dbReference type="ARBA" id="ARBA00022833"/>
    </source>
</evidence>
<keyword evidence="6 12" id="KW-0863">Zinc-finger</keyword>
<dbReference type="FunFam" id="3.30.160.60:FF:000681">
    <property type="entry name" value="zinc finger protein 205 isoform X1"/>
    <property type="match status" value="1"/>
</dbReference>
<evidence type="ECO:0000256" key="13">
    <source>
        <dbReference type="SAM" id="MobiDB-lite"/>
    </source>
</evidence>
<dbReference type="GO" id="GO:0008270">
    <property type="term" value="F:zinc ion binding"/>
    <property type="evidence" value="ECO:0007669"/>
    <property type="project" value="UniProtKB-KW"/>
</dbReference>
<dbReference type="PROSITE" id="PS00028">
    <property type="entry name" value="ZINC_FINGER_C2H2_1"/>
    <property type="match status" value="8"/>
</dbReference>
<dbReference type="PANTHER" id="PTHR23234">
    <property type="entry name" value="ZNF44 PROTEIN"/>
    <property type="match status" value="1"/>
</dbReference>
<keyword evidence="11" id="KW-0539">Nucleus</keyword>
<dbReference type="FunFam" id="3.30.160.60:FF:000912">
    <property type="entry name" value="Zinc finger protein 660"/>
    <property type="match status" value="1"/>
</dbReference>
<evidence type="ECO:0000313" key="16">
    <source>
        <dbReference type="Proteomes" id="UP000886611"/>
    </source>
</evidence>
<evidence type="ECO:0000256" key="12">
    <source>
        <dbReference type="PROSITE-ProRule" id="PRU00042"/>
    </source>
</evidence>
<feature type="domain" description="C2H2-type" evidence="14">
    <location>
        <begin position="302"/>
        <end position="329"/>
    </location>
</feature>
<keyword evidence="4" id="KW-0479">Metal-binding</keyword>
<evidence type="ECO:0000256" key="11">
    <source>
        <dbReference type="ARBA" id="ARBA00023242"/>
    </source>
</evidence>
<feature type="compositionally biased region" description="Basic and acidic residues" evidence="13">
    <location>
        <begin position="114"/>
        <end position="134"/>
    </location>
</feature>
<dbReference type="EMBL" id="JAATIS010001721">
    <property type="protein sequence ID" value="KAG2465639.1"/>
    <property type="molecule type" value="Genomic_DNA"/>
</dbReference>
<evidence type="ECO:0000256" key="1">
    <source>
        <dbReference type="ARBA" id="ARBA00003767"/>
    </source>
</evidence>
<protein>
    <submittedName>
        <fullName evidence="15">ZN154 protein</fullName>
    </submittedName>
</protein>
<evidence type="ECO:0000256" key="9">
    <source>
        <dbReference type="ARBA" id="ARBA00023125"/>
    </source>
</evidence>
<feature type="domain" description="C2H2-type" evidence="14">
    <location>
        <begin position="330"/>
        <end position="357"/>
    </location>
</feature>
<dbReference type="InterPro" id="IPR050758">
    <property type="entry name" value="Znf_C2H2-type"/>
</dbReference>
<evidence type="ECO:0000259" key="14">
    <source>
        <dbReference type="PROSITE" id="PS50157"/>
    </source>
</evidence>
<organism evidence="15 16">
    <name type="scientific">Polypterus senegalus</name>
    <name type="common">Senegal bichir</name>
    <dbReference type="NCBI Taxonomy" id="55291"/>
    <lineage>
        <taxon>Eukaryota</taxon>
        <taxon>Metazoa</taxon>
        <taxon>Chordata</taxon>
        <taxon>Craniata</taxon>
        <taxon>Vertebrata</taxon>
        <taxon>Euteleostomi</taxon>
        <taxon>Actinopterygii</taxon>
        <taxon>Polypteriformes</taxon>
        <taxon>Polypteridae</taxon>
        <taxon>Polypterus</taxon>
    </lineage>
</organism>
<feature type="compositionally biased region" description="Low complexity" evidence="13">
    <location>
        <begin position="151"/>
        <end position="161"/>
    </location>
</feature>
<dbReference type="SMART" id="SM00355">
    <property type="entry name" value="ZnF_C2H2"/>
    <property type="match status" value="8"/>
</dbReference>
<keyword evidence="16" id="KW-1185">Reference proteome</keyword>
<dbReference type="PROSITE" id="PS50157">
    <property type="entry name" value="ZINC_FINGER_C2H2_2"/>
    <property type="match status" value="8"/>
</dbReference>
<feature type="non-terminal residue" evidence="15">
    <location>
        <position position="1"/>
    </location>
</feature>
<keyword evidence="8" id="KW-0805">Transcription regulation</keyword>
<dbReference type="FunFam" id="3.30.160.60:FF:002452">
    <property type="entry name" value="zinc finger protein 142 isoform X4"/>
    <property type="match status" value="1"/>
</dbReference>
<keyword evidence="10" id="KW-0804">Transcription</keyword>
<dbReference type="GO" id="GO:0003677">
    <property type="term" value="F:DNA binding"/>
    <property type="evidence" value="ECO:0007669"/>
    <property type="project" value="UniProtKB-KW"/>
</dbReference>
<dbReference type="AlphaFoldDB" id="A0A8X7XE53"/>
<feature type="domain" description="C2H2-type" evidence="14">
    <location>
        <begin position="442"/>
        <end position="465"/>
    </location>
</feature>
<dbReference type="FunFam" id="3.30.160.60:FF:000295">
    <property type="entry name" value="zinc finger protein 19"/>
    <property type="match status" value="1"/>
</dbReference>
<feature type="compositionally biased region" description="Polar residues" evidence="13">
    <location>
        <begin position="97"/>
        <end position="113"/>
    </location>
</feature>
<feature type="domain" description="C2H2-type" evidence="14">
    <location>
        <begin position="358"/>
        <end position="385"/>
    </location>
</feature>
<dbReference type="InterPro" id="IPR013087">
    <property type="entry name" value="Znf_C2H2_type"/>
</dbReference>
<evidence type="ECO:0000256" key="10">
    <source>
        <dbReference type="ARBA" id="ARBA00023163"/>
    </source>
</evidence>
<comment type="caution">
    <text evidence="15">The sequence shown here is derived from an EMBL/GenBank/DDBJ whole genome shotgun (WGS) entry which is preliminary data.</text>
</comment>
<dbReference type="FunFam" id="3.30.160.60:FF:002274">
    <property type="entry name" value="Zinc finger protein 432"/>
    <property type="match status" value="1"/>
</dbReference>
<dbReference type="Gene3D" id="3.30.160.60">
    <property type="entry name" value="Classic Zinc Finger"/>
    <property type="match status" value="8"/>
</dbReference>
<keyword evidence="5" id="KW-0677">Repeat</keyword>
<feature type="domain" description="C2H2-type" evidence="14">
    <location>
        <begin position="414"/>
        <end position="441"/>
    </location>
</feature>
<feature type="compositionally biased region" description="Polar residues" evidence="13">
    <location>
        <begin position="180"/>
        <end position="189"/>
    </location>
</feature>
<name>A0A8X7XE53_POLSE</name>
<dbReference type="OrthoDB" id="6077919at2759"/>
<feature type="compositionally biased region" description="Polar residues" evidence="13">
    <location>
        <begin position="138"/>
        <end position="150"/>
    </location>
</feature>
<feature type="non-terminal residue" evidence="15">
    <location>
        <position position="465"/>
    </location>
</feature>
<evidence type="ECO:0000256" key="3">
    <source>
        <dbReference type="ARBA" id="ARBA00006991"/>
    </source>
</evidence>
<feature type="region of interest" description="Disordered" evidence="13">
    <location>
        <begin position="97"/>
        <end position="189"/>
    </location>
</feature>
<comment type="function">
    <text evidence="1">May be involved in transcriptional regulation.</text>
</comment>
<dbReference type="FunFam" id="3.30.160.60:FF:001155">
    <property type="entry name" value="Zinc finger 30C"/>
    <property type="match status" value="1"/>
</dbReference>
<evidence type="ECO:0000313" key="15">
    <source>
        <dbReference type="EMBL" id="KAG2465639.1"/>
    </source>
</evidence>
<evidence type="ECO:0000256" key="8">
    <source>
        <dbReference type="ARBA" id="ARBA00023015"/>
    </source>
</evidence>
<dbReference type="InterPro" id="IPR036236">
    <property type="entry name" value="Znf_C2H2_sf"/>
</dbReference>
<evidence type="ECO:0000256" key="4">
    <source>
        <dbReference type="ARBA" id="ARBA00022723"/>
    </source>
</evidence>
<feature type="domain" description="C2H2-type" evidence="14">
    <location>
        <begin position="246"/>
        <end position="273"/>
    </location>
</feature>
<gene>
    <name evidence="15" type="primary">Znf154_0</name>
    <name evidence="15" type="ORF">GTO96_0017213</name>
</gene>
<evidence type="ECO:0000256" key="5">
    <source>
        <dbReference type="ARBA" id="ARBA00022737"/>
    </source>
</evidence>
<sequence>MVRPSRAWEKSLPPSMASIKGESTHQRPAPIKQEDCEWEDLRVTLERRDGKSSAFKQEDSEEKTTKSKIEDLPVSLEVQTHDAGNIFKGEIGEESWSQYSNSGRVASRQNSTEVKSELSEFEEKIGKGTGRDAEEGQSPGSAGMNFQDNGSFSPSSFPRPSQCRLPHKQDKEKMKKSTRGSENSTPASLQCSLSAAKPTCIEAINMDRVCNTNQESLLAYTECRKCFKNTPDSRDQKSIQMRQKPHPCPECGKLFSNRNSLHKHKRIHTGEKPHSCSECGKHFLERRSLHRHMRIHTGEKPHSCPECDKRFSHISSLQRHTKIHTGDKPHCCAECGKRFSDSYTLQRHTRTHTGEKPYSCSQCDKRFFDICGVQRHTRIHTGERPYSCSKCGKLFFDGSALQKHTRIHTGEKPYHCTECGKRFSQVSSLQSHSEIHSGLKPYCCSECGKRFSCSSYLQKHTRIHT</sequence>
<proteinExistence type="inferred from homology"/>
<keyword evidence="9" id="KW-0238">DNA-binding</keyword>
<feature type="compositionally biased region" description="Basic and acidic residues" evidence="13">
    <location>
        <begin position="32"/>
        <end position="71"/>
    </location>
</feature>
<dbReference type="SUPFAM" id="SSF57667">
    <property type="entry name" value="beta-beta-alpha zinc fingers"/>
    <property type="match status" value="5"/>
</dbReference>
<dbReference type="Proteomes" id="UP000886611">
    <property type="component" value="Unassembled WGS sequence"/>
</dbReference>
<dbReference type="PANTHER" id="PTHR23234:SF10">
    <property type="entry name" value="RIKEN CDNA 6720489N17 GENE-RELATED"/>
    <property type="match status" value="1"/>
</dbReference>
<keyword evidence="7" id="KW-0862">Zinc</keyword>
<dbReference type="FunFam" id="3.30.160.60:FF:000690">
    <property type="entry name" value="Zinc finger protein 354C"/>
    <property type="match status" value="1"/>
</dbReference>
<evidence type="ECO:0000256" key="2">
    <source>
        <dbReference type="ARBA" id="ARBA00004123"/>
    </source>
</evidence>
<feature type="domain" description="C2H2-type" evidence="14">
    <location>
        <begin position="386"/>
        <end position="413"/>
    </location>
</feature>